<accession>A0A439DKX2</accession>
<dbReference type="InterPro" id="IPR010730">
    <property type="entry name" value="HET"/>
</dbReference>
<name>A0A439DKX2_9PEZI</name>
<sequence length="679" mass="76984">MSARKSLSARFSKLLHRGSKGRDAEPIDQASNGLCDVCSTIGFDNDGSSSKTVFSLGLLGDIKGRSCPFCKLVLDSMQDERILHMQPIDHYITHEVRVFRQGPKRFAIQPLPSYSKVLFESEVKGFDKVASSSQIDVGVVKKWLETCEGAHKKCVPNKGPFNVDLSFFRCIDVEDMCIKPVFITTQYVALSYKWGECKPFLLLKPNKDDLFAKDGIRRNWESIPKTIRDSIDFVRNVGCRYVWIDQLCLIQDDDDDRGTGINAMDLVYEQAYFTIVAGSGTDADSGLPGVGEGTRSSSRQVTSEVLPGVNLVLRHTMEDIITKSEYHHRGWTFQEYYLSRRKIFFIDDTIYFKCHQESWQELEDGLPIRPDPTTVRGQELHNPSGDVYHLLGQLLNKYTTRELKMPTDYVFAMAGVCRRLADYAQCSLLYGIPVPALDWFLLFYPNKSGLRRRDSFPSWAWSGWYGQVYYNYGSGNVTKWTAASTWITWYKREPSGELAMVWDKAERHASRANELFGQLCDVSQTKPSGEFEGEQSNRQYAVLQFWTISANFVLCKVDQEEGERLMWSYGLYWTPTTYELLGKDGVNCGFVTLDDPTSTSEDNNGAEFILLSLSAEKSQGATGPNSASQATDTGRRFFWVLMIEWENGVAERKGIGKIHRNMLASTIDPGISWREIVLA</sequence>
<dbReference type="EMBL" id="RYZI01000001">
    <property type="protein sequence ID" value="RWA15026.1"/>
    <property type="molecule type" value="Genomic_DNA"/>
</dbReference>
<dbReference type="STRING" id="363999.A0A439DKX2"/>
<keyword evidence="3" id="KW-1185">Reference proteome</keyword>
<dbReference type="Pfam" id="PF06985">
    <property type="entry name" value="HET"/>
    <property type="match status" value="1"/>
</dbReference>
<dbReference type="AlphaFoldDB" id="A0A439DKX2"/>
<dbReference type="Proteomes" id="UP000286045">
    <property type="component" value="Unassembled WGS sequence"/>
</dbReference>
<reference evidence="2 3" key="1">
    <citation type="submission" date="2018-12" db="EMBL/GenBank/DDBJ databases">
        <title>Draft genome sequence of Xylaria grammica IHI A82.</title>
        <authorList>
            <person name="Buettner E."/>
            <person name="Kellner H."/>
        </authorList>
    </citation>
    <scope>NUCLEOTIDE SEQUENCE [LARGE SCALE GENOMIC DNA]</scope>
    <source>
        <strain evidence="2 3">IHI A82</strain>
    </source>
</reference>
<comment type="caution">
    <text evidence="2">The sequence shown here is derived from an EMBL/GenBank/DDBJ whole genome shotgun (WGS) entry which is preliminary data.</text>
</comment>
<evidence type="ECO:0000313" key="3">
    <source>
        <dbReference type="Proteomes" id="UP000286045"/>
    </source>
</evidence>
<feature type="domain" description="Heterokaryon incompatibility" evidence="1">
    <location>
        <begin position="187"/>
        <end position="335"/>
    </location>
</feature>
<gene>
    <name evidence="2" type="ORF">EKO27_g108</name>
</gene>
<evidence type="ECO:0000259" key="1">
    <source>
        <dbReference type="Pfam" id="PF06985"/>
    </source>
</evidence>
<protein>
    <recommendedName>
        <fullName evidence="1">Heterokaryon incompatibility domain-containing protein</fullName>
    </recommendedName>
</protein>
<proteinExistence type="predicted"/>
<organism evidence="2 3">
    <name type="scientific">Xylaria grammica</name>
    <dbReference type="NCBI Taxonomy" id="363999"/>
    <lineage>
        <taxon>Eukaryota</taxon>
        <taxon>Fungi</taxon>
        <taxon>Dikarya</taxon>
        <taxon>Ascomycota</taxon>
        <taxon>Pezizomycotina</taxon>
        <taxon>Sordariomycetes</taxon>
        <taxon>Xylariomycetidae</taxon>
        <taxon>Xylariales</taxon>
        <taxon>Xylariaceae</taxon>
        <taxon>Xylaria</taxon>
    </lineage>
</organism>
<dbReference type="PANTHER" id="PTHR33112:SF12">
    <property type="entry name" value="HETEROKARYON INCOMPATIBILITY DOMAIN-CONTAINING PROTEIN"/>
    <property type="match status" value="1"/>
</dbReference>
<dbReference type="PANTHER" id="PTHR33112">
    <property type="entry name" value="DOMAIN PROTEIN, PUTATIVE-RELATED"/>
    <property type="match status" value="1"/>
</dbReference>
<evidence type="ECO:0000313" key="2">
    <source>
        <dbReference type="EMBL" id="RWA15026.1"/>
    </source>
</evidence>